<evidence type="ECO:0000313" key="3">
    <source>
        <dbReference type="EMBL" id="GII21509.1"/>
    </source>
</evidence>
<dbReference type="RefSeq" id="WP_168117544.1">
    <property type="nucleotide sequence ID" value="NZ_JAATVX010000025.1"/>
</dbReference>
<evidence type="ECO:0000259" key="2">
    <source>
        <dbReference type="PROSITE" id="PS51462"/>
    </source>
</evidence>
<name>A0A8J3TAX4_9ACTN</name>
<dbReference type="Proteomes" id="UP000599074">
    <property type="component" value="Unassembled WGS sequence"/>
</dbReference>
<dbReference type="Gene3D" id="3.90.79.10">
    <property type="entry name" value="Nucleoside Triphosphate Pyrophosphohydrolase"/>
    <property type="match status" value="1"/>
</dbReference>
<accession>A0A8J3TAX4</accession>
<proteinExistence type="predicted"/>
<keyword evidence="1" id="KW-1133">Transmembrane helix</keyword>
<evidence type="ECO:0000256" key="1">
    <source>
        <dbReference type="SAM" id="Phobius"/>
    </source>
</evidence>
<dbReference type="PROSITE" id="PS51462">
    <property type="entry name" value="NUDIX"/>
    <property type="match status" value="1"/>
</dbReference>
<dbReference type="SUPFAM" id="SSF55811">
    <property type="entry name" value="Nudix"/>
    <property type="match status" value="1"/>
</dbReference>
<feature type="transmembrane region" description="Helical" evidence="1">
    <location>
        <begin position="20"/>
        <end position="43"/>
    </location>
</feature>
<keyword evidence="4" id="KW-1185">Reference proteome</keyword>
<dbReference type="CDD" id="cd02883">
    <property type="entry name" value="NUDIX_Hydrolase"/>
    <property type="match status" value="1"/>
</dbReference>
<comment type="caution">
    <text evidence="3">The sequence shown here is derived from an EMBL/GenBank/DDBJ whole genome shotgun (WGS) entry which is preliminary data.</text>
</comment>
<protein>
    <recommendedName>
        <fullName evidence="2">Nudix hydrolase domain-containing protein</fullName>
    </recommendedName>
</protein>
<dbReference type="InterPro" id="IPR015797">
    <property type="entry name" value="NUDIX_hydrolase-like_dom_sf"/>
</dbReference>
<evidence type="ECO:0000313" key="4">
    <source>
        <dbReference type="Proteomes" id="UP000599074"/>
    </source>
</evidence>
<dbReference type="InterPro" id="IPR000086">
    <property type="entry name" value="NUDIX_hydrolase_dom"/>
</dbReference>
<dbReference type="EMBL" id="BOON01000008">
    <property type="protein sequence ID" value="GII21509.1"/>
    <property type="molecule type" value="Genomic_DNA"/>
</dbReference>
<reference evidence="3" key="1">
    <citation type="submission" date="2021-01" db="EMBL/GenBank/DDBJ databases">
        <title>Whole genome shotgun sequence of Planosporangium mesophilum NBRC 109066.</title>
        <authorList>
            <person name="Komaki H."/>
            <person name="Tamura T."/>
        </authorList>
    </citation>
    <scope>NUCLEOTIDE SEQUENCE</scope>
    <source>
        <strain evidence="3">NBRC 109066</strain>
    </source>
</reference>
<feature type="domain" description="Nudix hydrolase" evidence="2">
    <location>
        <begin position="217"/>
        <end position="384"/>
    </location>
</feature>
<keyword evidence="1" id="KW-0812">Transmembrane</keyword>
<organism evidence="3 4">
    <name type="scientific">Planosporangium mesophilum</name>
    <dbReference type="NCBI Taxonomy" id="689768"/>
    <lineage>
        <taxon>Bacteria</taxon>
        <taxon>Bacillati</taxon>
        <taxon>Actinomycetota</taxon>
        <taxon>Actinomycetes</taxon>
        <taxon>Micromonosporales</taxon>
        <taxon>Micromonosporaceae</taxon>
        <taxon>Planosporangium</taxon>
    </lineage>
</organism>
<sequence length="394" mass="44807">MILLRIFLGRFLRWSVRHTWSLVIGIVLLVVEVVGLAGSSVFFRVAALLSVGYGVFEIVRKATDDWQRLQRIYERERPDGPVVGQYEAPYDGWEEIELNSWRAVTDARINARLIHGEKIAIERTPELWLPSGRYEELRKLLRVRLDADEKKIRLSRDFLSDSATISLQQTVYSAFLVTNRLGLYKLRERGSEREILDSEEVLLRAGRIPTFDRSRCSNHLGVDVLAISSDGRILVTRQSAGNQVSRGLLASSGSGSVDWDDLHEQDELVTLLARAMRREMCEELGLHSTETPELGSILPLGYARFSHLGGKPQFFGVARLDAANGRVQGIESRYIDDHLTIHFDPGRGVDELVQKIDKFESNHRNEMSFPLHVNFQMIRRWLATDDQAGAWLGL</sequence>
<dbReference type="AlphaFoldDB" id="A0A8J3TAX4"/>
<keyword evidence="1" id="KW-0472">Membrane</keyword>
<gene>
    <name evidence="3" type="ORF">Pme01_11060</name>
</gene>